<dbReference type="RefSeq" id="WP_126602909.1">
    <property type="nucleotide sequence ID" value="NZ_LR134529.1"/>
</dbReference>
<evidence type="ECO:0000313" key="1">
    <source>
        <dbReference type="EMBL" id="VEJ45088.1"/>
    </source>
</evidence>
<gene>
    <name evidence="1" type="ORF">NCTC12905_00736</name>
</gene>
<reference evidence="1 2" key="1">
    <citation type="submission" date="2018-12" db="EMBL/GenBank/DDBJ databases">
        <authorList>
            <consortium name="Pathogen Informatics"/>
        </authorList>
    </citation>
    <scope>NUCLEOTIDE SEQUENCE [LARGE SCALE GENOMIC DNA]</scope>
    <source>
        <strain evidence="1 2">NCTC12905</strain>
    </source>
</reference>
<sequence>MGVLLEIISLQDFSMGHTGHDMGVVVGGLMGWSVGGPIGAMEGLSLGGVGSTVGFATGIGNTIYGCYR</sequence>
<name>A0A3S5C6A9_BARVI</name>
<accession>A0A3S5C6A9</accession>
<proteinExistence type="predicted"/>
<dbReference type="OrthoDB" id="7926674at2"/>
<protein>
    <submittedName>
        <fullName evidence="1">Uncharacterized protein</fullName>
    </submittedName>
</protein>
<evidence type="ECO:0000313" key="2">
    <source>
        <dbReference type="Proteomes" id="UP000274201"/>
    </source>
</evidence>
<dbReference type="EMBL" id="LR134529">
    <property type="protein sequence ID" value="VEJ45088.1"/>
    <property type="molecule type" value="Genomic_DNA"/>
</dbReference>
<organism evidence="1 2">
    <name type="scientific">Bartonella vinsonii</name>
    <name type="common">Rochalimaea vinsonii</name>
    <dbReference type="NCBI Taxonomy" id="33047"/>
    <lineage>
        <taxon>Bacteria</taxon>
        <taxon>Pseudomonadati</taxon>
        <taxon>Pseudomonadota</taxon>
        <taxon>Alphaproteobacteria</taxon>
        <taxon>Hyphomicrobiales</taxon>
        <taxon>Bartonellaceae</taxon>
        <taxon>Bartonella</taxon>
    </lineage>
</organism>
<dbReference type="AlphaFoldDB" id="A0A3S5C6A9"/>
<dbReference type="Proteomes" id="UP000274201">
    <property type="component" value="Chromosome"/>
</dbReference>